<dbReference type="PANTHER" id="PTHR34387:SF2">
    <property type="entry name" value="SLR1258 PROTEIN"/>
    <property type="match status" value="1"/>
</dbReference>
<dbReference type="PANTHER" id="PTHR34387">
    <property type="entry name" value="SLR1258 PROTEIN"/>
    <property type="match status" value="1"/>
</dbReference>
<dbReference type="InterPro" id="IPR007497">
    <property type="entry name" value="SIMPL/DUF541"/>
</dbReference>
<sequence>MTDVVITVRGEHQALVAAELGVARVSVRLDGPERAGVVAQAQEIAADLQQELAAAETEGAITKWNSERVSVWADRPWNDKGKQLPLVHHASVQLVAEFKDFSALSEWISRASEREGVAVDAITWTLTKQTERATENAVAQGAVQVAIDRATAYASALGLANVQAVQIADVGMLSHEAAMKAPMMMQRGAAADMAGAPNFQLEPDEIEVSATVEARFHAN</sequence>
<dbReference type="EMBL" id="VRSW01000001">
    <property type="protein sequence ID" value="TXK05867.1"/>
    <property type="molecule type" value="Genomic_DNA"/>
</dbReference>
<dbReference type="Gene3D" id="3.30.110.170">
    <property type="entry name" value="Protein of unknown function (DUF541), domain 1"/>
    <property type="match status" value="1"/>
</dbReference>
<organism evidence="1 2">
    <name type="scientific">Microbacterium mitrae</name>
    <dbReference type="NCBI Taxonomy" id="664640"/>
    <lineage>
        <taxon>Bacteria</taxon>
        <taxon>Bacillati</taxon>
        <taxon>Actinomycetota</taxon>
        <taxon>Actinomycetes</taxon>
        <taxon>Micrococcales</taxon>
        <taxon>Microbacteriaceae</taxon>
        <taxon>Microbacterium</taxon>
    </lineage>
</organism>
<dbReference type="Gene3D" id="3.30.70.2970">
    <property type="entry name" value="Protein of unknown function (DUF541), domain 2"/>
    <property type="match status" value="1"/>
</dbReference>
<dbReference type="GO" id="GO:0006974">
    <property type="term" value="P:DNA damage response"/>
    <property type="evidence" value="ECO:0007669"/>
    <property type="project" value="TreeGrafter"/>
</dbReference>
<dbReference type="AlphaFoldDB" id="A0A5C8HQS5"/>
<gene>
    <name evidence="1" type="ORF">FVP60_02485</name>
</gene>
<protein>
    <submittedName>
        <fullName evidence="1">DUF541 domain-containing protein</fullName>
    </submittedName>
</protein>
<evidence type="ECO:0000313" key="1">
    <source>
        <dbReference type="EMBL" id="TXK05867.1"/>
    </source>
</evidence>
<dbReference type="OrthoDB" id="3724496at2"/>
<keyword evidence="2" id="KW-1185">Reference proteome</keyword>
<dbReference type="RefSeq" id="WP_147824677.1">
    <property type="nucleotide sequence ID" value="NZ_BAAARG010000001.1"/>
</dbReference>
<dbReference type="InterPro" id="IPR052022">
    <property type="entry name" value="26kDa_periplasmic_antigen"/>
</dbReference>
<reference evidence="1 2" key="1">
    <citation type="submission" date="2019-08" db="EMBL/GenBank/DDBJ databases">
        <authorList>
            <person name="Dong K."/>
        </authorList>
    </citation>
    <scope>NUCLEOTIDE SEQUENCE [LARGE SCALE GENOMIC DNA]</scope>
    <source>
        <strain evidence="1 2">M4-8</strain>
    </source>
</reference>
<dbReference type="Pfam" id="PF04402">
    <property type="entry name" value="SIMPL"/>
    <property type="match status" value="1"/>
</dbReference>
<accession>A0A5C8HQS5</accession>
<name>A0A5C8HQS5_9MICO</name>
<comment type="caution">
    <text evidence="1">The sequence shown here is derived from an EMBL/GenBank/DDBJ whole genome shotgun (WGS) entry which is preliminary data.</text>
</comment>
<dbReference type="Proteomes" id="UP000321196">
    <property type="component" value="Unassembled WGS sequence"/>
</dbReference>
<evidence type="ECO:0000313" key="2">
    <source>
        <dbReference type="Proteomes" id="UP000321196"/>
    </source>
</evidence>
<proteinExistence type="predicted"/>